<evidence type="ECO:0000313" key="3">
    <source>
        <dbReference type="Proteomes" id="UP000002624"/>
    </source>
</evidence>
<dbReference type="EMBL" id="GG692421">
    <property type="protein sequence ID" value="EER42619.1"/>
    <property type="molecule type" value="Genomic_DNA"/>
</dbReference>
<gene>
    <name evidence="2" type="ORF">HCDG_02517</name>
</gene>
<accession>C6H8I6</accession>
<protein>
    <submittedName>
        <fullName evidence="2">Uncharacterized protein</fullName>
    </submittedName>
</protein>
<name>C6H8I6_AJECH</name>
<evidence type="ECO:0000313" key="2">
    <source>
        <dbReference type="EMBL" id="EER42619.1"/>
    </source>
</evidence>
<feature type="region of interest" description="Disordered" evidence="1">
    <location>
        <begin position="38"/>
        <end position="126"/>
    </location>
</feature>
<evidence type="ECO:0000256" key="1">
    <source>
        <dbReference type="SAM" id="MobiDB-lite"/>
    </source>
</evidence>
<sequence length="126" mass="14707">MATYWLDNSKFKALVVHRREKLISTSTNLRHRLPQIAANCREPPRGPDEQRDPFPHKRLQMGVVGDRIARGVNPAKRLPDEVTHRRISENGRWSHRKKDDNNNNNKFKKLPAREGNVENNGLRLAW</sequence>
<dbReference type="Proteomes" id="UP000002624">
    <property type="component" value="Unassembled WGS sequence"/>
</dbReference>
<dbReference type="HOGENOM" id="CLU_1981029_0_0_1"/>
<proteinExistence type="predicted"/>
<dbReference type="AlphaFoldDB" id="C6H8I6"/>
<feature type="compositionally biased region" description="Basic and acidic residues" evidence="1">
    <location>
        <begin position="77"/>
        <end position="89"/>
    </location>
</feature>
<dbReference type="VEuPathDB" id="FungiDB:HCDG_02517"/>
<feature type="compositionally biased region" description="Basic and acidic residues" evidence="1">
    <location>
        <begin position="42"/>
        <end position="55"/>
    </location>
</feature>
<organism evidence="2 3">
    <name type="scientific">Ajellomyces capsulatus (strain H143)</name>
    <name type="common">Darling's disease fungus</name>
    <name type="synonym">Histoplasma capsulatum</name>
    <dbReference type="NCBI Taxonomy" id="544712"/>
    <lineage>
        <taxon>Eukaryota</taxon>
        <taxon>Fungi</taxon>
        <taxon>Dikarya</taxon>
        <taxon>Ascomycota</taxon>
        <taxon>Pezizomycotina</taxon>
        <taxon>Eurotiomycetes</taxon>
        <taxon>Eurotiomycetidae</taxon>
        <taxon>Onygenales</taxon>
        <taxon>Ajellomycetaceae</taxon>
        <taxon>Histoplasma</taxon>
    </lineage>
</organism>
<reference evidence="3" key="1">
    <citation type="submission" date="2009-05" db="EMBL/GenBank/DDBJ databases">
        <title>The genome sequence of Ajellomyces capsulatus strain H143.</title>
        <authorList>
            <person name="Champion M."/>
            <person name="Cuomo C.A."/>
            <person name="Ma L.-J."/>
            <person name="Henn M.R."/>
            <person name="Sil A."/>
            <person name="Goldman B."/>
            <person name="Young S.K."/>
            <person name="Kodira C.D."/>
            <person name="Zeng Q."/>
            <person name="Koehrsen M."/>
            <person name="Alvarado L."/>
            <person name="Berlin A.M."/>
            <person name="Borenstein D."/>
            <person name="Chen Z."/>
            <person name="Engels R."/>
            <person name="Freedman E."/>
            <person name="Gellesch M."/>
            <person name="Goldberg J."/>
            <person name="Griggs A."/>
            <person name="Gujja S."/>
            <person name="Heiman D.I."/>
            <person name="Hepburn T.A."/>
            <person name="Howarth C."/>
            <person name="Jen D."/>
            <person name="Larson L."/>
            <person name="Lewis B."/>
            <person name="Mehta T."/>
            <person name="Park D."/>
            <person name="Pearson M."/>
            <person name="Roberts A."/>
            <person name="Saif S."/>
            <person name="Shea T.D."/>
            <person name="Shenoy N."/>
            <person name="Sisk P."/>
            <person name="Stolte C."/>
            <person name="Sykes S."/>
            <person name="Walk T."/>
            <person name="White J."/>
            <person name="Yandava C."/>
            <person name="Klein B."/>
            <person name="McEwen J.G."/>
            <person name="Puccia R."/>
            <person name="Goldman G.H."/>
            <person name="Felipe M.S."/>
            <person name="Nino-Vega G."/>
            <person name="San-Blas G."/>
            <person name="Taylor J.W."/>
            <person name="Mendoza L."/>
            <person name="Galagan J.E."/>
            <person name="Nusbaum C."/>
            <person name="Birren B.W."/>
        </authorList>
    </citation>
    <scope>NUCLEOTIDE SEQUENCE [LARGE SCALE GENOMIC DNA]</scope>
    <source>
        <strain evidence="3">H143</strain>
    </source>
</reference>